<protein>
    <submittedName>
        <fullName evidence="1">Uncharacterized protein</fullName>
    </submittedName>
</protein>
<dbReference type="EMBL" id="CP000619">
    <property type="protein sequence ID" value="ABO60384.1"/>
    <property type="molecule type" value="Genomic_DNA"/>
</dbReference>
<gene>
    <name evidence="1" type="ordered locus">Bcep1808_7509</name>
</gene>
<dbReference type="HOGENOM" id="CLU_162677_0_0_4"/>
<organism evidence="1 2">
    <name type="scientific">Burkholderia vietnamiensis (strain G4 / LMG 22486)</name>
    <name type="common">Burkholderia cepacia (strain R1808)</name>
    <dbReference type="NCBI Taxonomy" id="269482"/>
    <lineage>
        <taxon>Bacteria</taxon>
        <taxon>Pseudomonadati</taxon>
        <taxon>Pseudomonadota</taxon>
        <taxon>Betaproteobacteria</taxon>
        <taxon>Burkholderiales</taxon>
        <taxon>Burkholderiaceae</taxon>
        <taxon>Burkholderia</taxon>
        <taxon>Burkholderia cepacia complex</taxon>
    </lineage>
</organism>
<proteinExistence type="predicted"/>
<accession>A4JVT1</accession>
<reference evidence="1 2" key="1">
    <citation type="submission" date="2007-03" db="EMBL/GenBank/DDBJ databases">
        <title>Complete sequence of plasmid pBVIE03 of Burkholderia vietnamiensis G4.</title>
        <authorList>
            <consortium name="US DOE Joint Genome Institute"/>
            <person name="Copeland A."/>
            <person name="Lucas S."/>
            <person name="Lapidus A."/>
            <person name="Barry K."/>
            <person name="Detter J.C."/>
            <person name="Glavina del Rio T."/>
            <person name="Hammon N."/>
            <person name="Israni S."/>
            <person name="Dalin E."/>
            <person name="Tice H."/>
            <person name="Pitluck S."/>
            <person name="Chain P."/>
            <person name="Malfatti S."/>
            <person name="Shin M."/>
            <person name="Vergez L."/>
            <person name="Schmutz J."/>
            <person name="Larimer F."/>
            <person name="Land M."/>
            <person name="Hauser L."/>
            <person name="Kyrpides N."/>
            <person name="Tiedje J."/>
            <person name="Richardson P."/>
        </authorList>
    </citation>
    <scope>NUCLEOTIDE SEQUENCE [LARGE SCALE GENOMIC DNA]</scope>
    <source>
        <strain evidence="2">G4 / LMG 22486</strain>
        <plasmid evidence="1 2">pBVIE03</plasmid>
    </source>
</reference>
<evidence type="ECO:0000313" key="2">
    <source>
        <dbReference type="Proteomes" id="UP000002287"/>
    </source>
</evidence>
<sequence>MNARELENSLLVRCVEVARDPSAVAGDAREANVFRLAGMVVRSEFPVAYSRLLASSQRYFDRHAGELLEPGEVVRKGWIVSLPRLHDMLENRLRMNHAR</sequence>
<dbReference type="AlphaFoldDB" id="A4JVT1"/>
<evidence type="ECO:0000313" key="1">
    <source>
        <dbReference type="EMBL" id="ABO60384.1"/>
    </source>
</evidence>
<dbReference type="KEGG" id="bvi:Bcep1808_7509"/>
<geneLocation type="plasmid" evidence="1 2">
    <name>pBVIE03</name>
</geneLocation>
<name>A4JVT1_BURVG</name>
<dbReference type="Proteomes" id="UP000002287">
    <property type="component" value="Plasmid pBVIE03"/>
</dbReference>
<keyword evidence="1" id="KW-0614">Plasmid</keyword>